<evidence type="ECO:0000259" key="6">
    <source>
        <dbReference type="Pfam" id="PF08281"/>
    </source>
</evidence>
<proteinExistence type="inferred from homology"/>
<dbReference type="EMBL" id="PEHN01000002">
    <property type="protein sequence ID" value="PHZ28826.1"/>
    <property type="molecule type" value="Genomic_DNA"/>
</dbReference>
<evidence type="ECO:0000259" key="5">
    <source>
        <dbReference type="Pfam" id="PF04542"/>
    </source>
</evidence>
<dbReference type="NCBIfam" id="TIGR02937">
    <property type="entry name" value="sigma70-ECF"/>
    <property type="match status" value="1"/>
</dbReference>
<dbReference type="Proteomes" id="UP000229378">
    <property type="component" value="Unassembled WGS sequence"/>
</dbReference>
<protein>
    <submittedName>
        <fullName evidence="7">RNA polymerase subunit sigma</fullName>
    </submittedName>
</protein>
<feature type="domain" description="RNA polymerase sigma-70 region 2" evidence="5">
    <location>
        <begin position="12"/>
        <end position="76"/>
    </location>
</feature>
<name>A0A2G4U7Y2_YERBE</name>
<sequence length="172" mass="19652">MTHMTTFWSNFYLAHQGWLRGWLRKKVGCHHSAADLTHDTFIKLLTMADPSVIRQPRAYLMVTANHVMIDQFRKRKLEQDALVALAQMAEDVHEQSAEERAAVSQLVAQAVQILASELEDHVCRAFLMARVEGYSYSEIAQILGVSESSVKQYLAKALIHCHSRIFCQENHE</sequence>
<dbReference type="Pfam" id="PF04542">
    <property type="entry name" value="Sigma70_r2"/>
    <property type="match status" value="1"/>
</dbReference>
<gene>
    <name evidence="7" type="ORF">CS533_02175</name>
</gene>
<evidence type="ECO:0000256" key="1">
    <source>
        <dbReference type="ARBA" id="ARBA00010641"/>
    </source>
</evidence>
<evidence type="ECO:0000256" key="3">
    <source>
        <dbReference type="ARBA" id="ARBA00023082"/>
    </source>
</evidence>
<dbReference type="AlphaFoldDB" id="A0A2G4U7Y2"/>
<dbReference type="InterPro" id="IPR013249">
    <property type="entry name" value="RNA_pol_sigma70_r4_t2"/>
</dbReference>
<dbReference type="InterPro" id="IPR014284">
    <property type="entry name" value="RNA_pol_sigma-70_dom"/>
</dbReference>
<dbReference type="Gene3D" id="1.10.1740.10">
    <property type="match status" value="1"/>
</dbReference>
<dbReference type="Pfam" id="PF08281">
    <property type="entry name" value="Sigma70_r4_2"/>
    <property type="match status" value="1"/>
</dbReference>
<evidence type="ECO:0000313" key="7">
    <source>
        <dbReference type="EMBL" id="PHZ28826.1"/>
    </source>
</evidence>
<dbReference type="GO" id="GO:0006352">
    <property type="term" value="P:DNA-templated transcription initiation"/>
    <property type="evidence" value="ECO:0007669"/>
    <property type="project" value="InterPro"/>
</dbReference>
<dbReference type="InterPro" id="IPR039425">
    <property type="entry name" value="RNA_pol_sigma-70-like"/>
</dbReference>
<evidence type="ECO:0000256" key="4">
    <source>
        <dbReference type="ARBA" id="ARBA00023163"/>
    </source>
</evidence>
<reference evidence="7 8" key="1">
    <citation type="submission" date="2017-10" db="EMBL/GenBank/DDBJ databases">
        <authorList>
            <person name="Banno H."/>
            <person name="Chua N.-H."/>
        </authorList>
    </citation>
    <scope>NUCLEOTIDE SEQUENCE [LARGE SCALE GENOMIC DNA]</scope>
    <source>
        <strain evidence="7 8">SCPM-O-B-7607</strain>
    </source>
</reference>
<accession>A0A2G4U7Y2</accession>
<keyword evidence="3" id="KW-0731">Sigma factor</keyword>
<dbReference type="GO" id="GO:0003677">
    <property type="term" value="F:DNA binding"/>
    <property type="evidence" value="ECO:0007669"/>
    <property type="project" value="InterPro"/>
</dbReference>
<dbReference type="SUPFAM" id="SSF88659">
    <property type="entry name" value="Sigma3 and sigma4 domains of RNA polymerase sigma factors"/>
    <property type="match status" value="1"/>
</dbReference>
<dbReference type="SUPFAM" id="SSF88946">
    <property type="entry name" value="Sigma2 domain of RNA polymerase sigma factors"/>
    <property type="match status" value="1"/>
</dbReference>
<dbReference type="InterPro" id="IPR036388">
    <property type="entry name" value="WH-like_DNA-bd_sf"/>
</dbReference>
<dbReference type="Gene3D" id="1.10.10.10">
    <property type="entry name" value="Winged helix-like DNA-binding domain superfamily/Winged helix DNA-binding domain"/>
    <property type="match status" value="1"/>
</dbReference>
<dbReference type="InterPro" id="IPR013325">
    <property type="entry name" value="RNA_pol_sigma_r2"/>
</dbReference>
<evidence type="ECO:0000256" key="2">
    <source>
        <dbReference type="ARBA" id="ARBA00023015"/>
    </source>
</evidence>
<dbReference type="PANTHER" id="PTHR43133">
    <property type="entry name" value="RNA POLYMERASE ECF-TYPE SIGMA FACTO"/>
    <property type="match status" value="1"/>
</dbReference>
<dbReference type="CDD" id="cd06171">
    <property type="entry name" value="Sigma70_r4"/>
    <property type="match status" value="1"/>
</dbReference>
<organism evidence="7 8">
    <name type="scientific">Yersinia bercovieri</name>
    <dbReference type="NCBI Taxonomy" id="634"/>
    <lineage>
        <taxon>Bacteria</taxon>
        <taxon>Pseudomonadati</taxon>
        <taxon>Pseudomonadota</taxon>
        <taxon>Gammaproteobacteria</taxon>
        <taxon>Enterobacterales</taxon>
        <taxon>Yersiniaceae</taxon>
        <taxon>Yersinia</taxon>
    </lineage>
</organism>
<dbReference type="InterPro" id="IPR013324">
    <property type="entry name" value="RNA_pol_sigma_r3/r4-like"/>
</dbReference>
<keyword evidence="2" id="KW-0805">Transcription regulation</keyword>
<feature type="domain" description="RNA polymerase sigma factor 70 region 4 type 2" evidence="6">
    <location>
        <begin position="124"/>
        <end position="161"/>
    </location>
</feature>
<comment type="caution">
    <text evidence="7">The sequence shown here is derived from an EMBL/GenBank/DDBJ whole genome shotgun (WGS) entry which is preliminary data.</text>
</comment>
<dbReference type="GO" id="GO:0016987">
    <property type="term" value="F:sigma factor activity"/>
    <property type="evidence" value="ECO:0007669"/>
    <property type="project" value="UniProtKB-KW"/>
</dbReference>
<dbReference type="RefSeq" id="WP_049601974.1">
    <property type="nucleotide sequence ID" value="NZ_CABHQB010000165.1"/>
</dbReference>
<comment type="similarity">
    <text evidence="1">Belongs to the sigma-70 factor family. ECF subfamily.</text>
</comment>
<dbReference type="InterPro" id="IPR007627">
    <property type="entry name" value="RNA_pol_sigma70_r2"/>
</dbReference>
<keyword evidence="4" id="KW-0804">Transcription</keyword>
<evidence type="ECO:0000313" key="8">
    <source>
        <dbReference type="Proteomes" id="UP000229378"/>
    </source>
</evidence>
<dbReference type="PANTHER" id="PTHR43133:SF63">
    <property type="entry name" value="RNA POLYMERASE SIGMA FACTOR FECI-RELATED"/>
    <property type="match status" value="1"/>
</dbReference>